<keyword evidence="1" id="KW-0805">Transcription regulation</keyword>
<dbReference type="Proteomes" id="UP000631535">
    <property type="component" value="Unassembled WGS sequence"/>
</dbReference>
<feature type="domain" description="HTH tetR-type" evidence="6">
    <location>
        <begin position="10"/>
        <end position="70"/>
    </location>
</feature>
<dbReference type="SUPFAM" id="SSF46689">
    <property type="entry name" value="Homeodomain-like"/>
    <property type="match status" value="1"/>
</dbReference>
<dbReference type="PROSITE" id="PS01081">
    <property type="entry name" value="HTH_TETR_1"/>
    <property type="match status" value="1"/>
</dbReference>
<gene>
    <name evidence="7" type="ORF">GCM10012287_38340</name>
</gene>
<dbReference type="RefSeq" id="WP_229712015.1">
    <property type="nucleotide sequence ID" value="NZ_BMMP01000012.1"/>
</dbReference>
<dbReference type="InterPro" id="IPR050109">
    <property type="entry name" value="HTH-type_TetR-like_transc_reg"/>
</dbReference>
<evidence type="ECO:0000259" key="6">
    <source>
        <dbReference type="PROSITE" id="PS50977"/>
    </source>
</evidence>
<dbReference type="Pfam" id="PF17754">
    <property type="entry name" value="TetR_C_14"/>
    <property type="match status" value="1"/>
</dbReference>
<dbReference type="Gene3D" id="1.10.357.10">
    <property type="entry name" value="Tetracycline Repressor, domain 2"/>
    <property type="match status" value="1"/>
</dbReference>
<feature type="DNA-binding region" description="H-T-H motif" evidence="4">
    <location>
        <begin position="33"/>
        <end position="52"/>
    </location>
</feature>
<proteinExistence type="predicted"/>
<evidence type="ECO:0000256" key="2">
    <source>
        <dbReference type="ARBA" id="ARBA00023125"/>
    </source>
</evidence>
<dbReference type="PROSITE" id="PS50977">
    <property type="entry name" value="HTH_TETR_2"/>
    <property type="match status" value="1"/>
</dbReference>
<dbReference type="InterPro" id="IPR009057">
    <property type="entry name" value="Homeodomain-like_sf"/>
</dbReference>
<name>A0ABQ2MHZ1_9ACTN</name>
<feature type="compositionally biased region" description="Pro residues" evidence="5">
    <location>
        <begin position="228"/>
        <end position="237"/>
    </location>
</feature>
<dbReference type="InterPro" id="IPR001647">
    <property type="entry name" value="HTH_TetR"/>
</dbReference>
<comment type="caution">
    <text evidence="7">The sequence shown here is derived from an EMBL/GenBank/DDBJ whole genome shotgun (WGS) entry which is preliminary data.</text>
</comment>
<sequence>MTGLRERKKQRTRDSLIRAAHELFVEQGYEATTVDEIVAAVDVSQRTFFRYFASKEEVAFALQTLVSERYLEAVRRRPPGGSPVQVLRSTLDETWESIGEAIEEIVPLPLHMQMWQIIETTPSLVAVHLRHSMEMEERLAAEIARREGVDLEGDPRPRVLVAAFSGVMRAASRCWGSGGDTTVRAARQKVETYVDQLGPALGQDWGTPGAHTSGAGAHSQLPSASTPRTPPETAPSN</sequence>
<dbReference type="Pfam" id="PF00440">
    <property type="entry name" value="TetR_N"/>
    <property type="match status" value="1"/>
</dbReference>
<dbReference type="PANTHER" id="PTHR30055:SF238">
    <property type="entry name" value="MYCOFACTOCIN BIOSYNTHESIS TRANSCRIPTIONAL REGULATOR MFTR-RELATED"/>
    <property type="match status" value="1"/>
</dbReference>
<organism evidence="7 8">
    <name type="scientific">Streptomyces daqingensis</name>
    <dbReference type="NCBI Taxonomy" id="1472640"/>
    <lineage>
        <taxon>Bacteria</taxon>
        <taxon>Bacillati</taxon>
        <taxon>Actinomycetota</taxon>
        <taxon>Actinomycetes</taxon>
        <taxon>Kitasatosporales</taxon>
        <taxon>Streptomycetaceae</taxon>
        <taxon>Streptomyces</taxon>
    </lineage>
</organism>
<dbReference type="PANTHER" id="PTHR30055">
    <property type="entry name" value="HTH-TYPE TRANSCRIPTIONAL REGULATOR RUTR"/>
    <property type="match status" value="1"/>
</dbReference>
<feature type="region of interest" description="Disordered" evidence="5">
    <location>
        <begin position="201"/>
        <end position="237"/>
    </location>
</feature>
<evidence type="ECO:0000256" key="5">
    <source>
        <dbReference type="SAM" id="MobiDB-lite"/>
    </source>
</evidence>
<dbReference type="InterPro" id="IPR023772">
    <property type="entry name" value="DNA-bd_HTH_TetR-type_CS"/>
</dbReference>
<evidence type="ECO:0000313" key="8">
    <source>
        <dbReference type="Proteomes" id="UP000631535"/>
    </source>
</evidence>
<keyword evidence="2 4" id="KW-0238">DNA-binding</keyword>
<protein>
    <submittedName>
        <fullName evidence="7">TetR family transcriptional regulator</fullName>
    </submittedName>
</protein>
<evidence type="ECO:0000313" key="7">
    <source>
        <dbReference type="EMBL" id="GGO52919.1"/>
    </source>
</evidence>
<keyword evidence="8" id="KW-1185">Reference proteome</keyword>
<accession>A0ABQ2MHZ1</accession>
<dbReference type="PRINTS" id="PR00455">
    <property type="entry name" value="HTHTETR"/>
</dbReference>
<evidence type="ECO:0000256" key="4">
    <source>
        <dbReference type="PROSITE-ProRule" id="PRU00335"/>
    </source>
</evidence>
<reference evidence="8" key="1">
    <citation type="journal article" date="2019" name="Int. J. Syst. Evol. Microbiol.">
        <title>The Global Catalogue of Microorganisms (GCM) 10K type strain sequencing project: providing services to taxonomists for standard genome sequencing and annotation.</title>
        <authorList>
            <consortium name="The Broad Institute Genomics Platform"/>
            <consortium name="The Broad Institute Genome Sequencing Center for Infectious Disease"/>
            <person name="Wu L."/>
            <person name="Ma J."/>
        </authorList>
    </citation>
    <scope>NUCLEOTIDE SEQUENCE [LARGE SCALE GENOMIC DNA]</scope>
    <source>
        <strain evidence="8">CGMCC 4.7178</strain>
    </source>
</reference>
<dbReference type="EMBL" id="BMMP01000012">
    <property type="protein sequence ID" value="GGO52919.1"/>
    <property type="molecule type" value="Genomic_DNA"/>
</dbReference>
<dbReference type="InterPro" id="IPR041347">
    <property type="entry name" value="MftR_C"/>
</dbReference>
<keyword evidence="3" id="KW-0804">Transcription</keyword>
<evidence type="ECO:0000256" key="3">
    <source>
        <dbReference type="ARBA" id="ARBA00023163"/>
    </source>
</evidence>
<evidence type="ECO:0000256" key="1">
    <source>
        <dbReference type="ARBA" id="ARBA00023015"/>
    </source>
</evidence>